<protein>
    <submittedName>
        <fullName evidence="2">Cupin domain-containing protein</fullName>
    </submittedName>
</protein>
<organism evidence="2 3">
    <name type="scientific">Microbacterium psychrotolerans</name>
    <dbReference type="NCBI Taxonomy" id="3068321"/>
    <lineage>
        <taxon>Bacteria</taxon>
        <taxon>Bacillati</taxon>
        <taxon>Actinomycetota</taxon>
        <taxon>Actinomycetes</taxon>
        <taxon>Micrococcales</taxon>
        <taxon>Microbacteriaceae</taxon>
        <taxon>Microbacterium</taxon>
    </lineage>
</organism>
<dbReference type="InterPro" id="IPR011051">
    <property type="entry name" value="RmlC_Cupin_sf"/>
</dbReference>
<dbReference type="Gene3D" id="2.60.120.10">
    <property type="entry name" value="Jelly Rolls"/>
    <property type="match status" value="1"/>
</dbReference>
<gene>
    <name evidence="2" type="ORF">Q9R08_03750</name>
</gene>
<dbReference type="InterPro" id="IPR008579">
    <property type="entry name" value="UGlyAH_Cupin_dom"/>
</dbReference>
<evidence type="ECO:0000259" key="1">
    <source>
        <dbReference type="PROSITE" id="PS50972"/>
    </source>
</evidence>
<dbReference type="PANTHER" id="PTHR40943">
    <property type="entry name" value="CYTOPLASMIC PROTEIN-RELATED"/>
    <property type="match status" value="1"/>
</dbReference>
<dbReference type="SUPFAM" id="SSF51182">
    <property type="entry name" value="RmlC-like cupins"/>
    <property type="match status" value="1"/>
</dbReference>
<dbReference type="PANTHER" id="PTHR40943:SF1">
    <property type="entry name" value="CYTOPLASMIC PROTEIN"/>
    <property type="match status" value="1"/>
</dbReference>
<name>A0ABU0YXM8_9MICO</name>
<sequence length="118" mass="12512">MTGFSATRFEASAIDWPDDVAIAAERVIAGSPTASTFAIEATSAHQVGLWRVTPGEFLTDHTGYTEYIHVLAGAGRLIDDGGAVLDLGPGVTVLMQPGWKGRWVVHATITKVYTVINA</sequence>
<dbReference type="Proteomes" id="UP001235133">
    <property type="component" value="Unassembled WGS sequence"/>
</dbReference>
<proteinExistence type="predicted"/>
<evidence type="ECO:0000313" key="2">
    <source>
        <dbReference type="EMBL" id="MDQ7877082.1"/>
    </source>
</evidence>
<feature type="domain" description="Pterin-binding" evidence="1">
    <location>
        <begin position="44"/>
        <end position="118"/>
    </location>
</feature>
<keyword evidence="3" id="KW-1185">Reference proteome</keyword>
<comment type="caution">
    <text evidence="2">The sequence shown here is derived from an EMBL/GenBank/DDBJ whole genome shotgun (WGS) entry which is preliminary data.</text>
</comment>
<dbReference type="RefSeq" id="WP_308866481.1">
    <property type="nucleotide sequence ID" value="NZ_JAVFWO010000001.1"/>
</dbReference>
<dbReference type="InterPro" id="IPR014710">
    <property type="entry name" value="RmlC-like_jellyroll"/>
</dbReference>
<dbReference type="PROSITE" id="PS50972">
    <property type="entry name" value="PTERIN_BINDING"/>
    <property type="match status" value="1"/>
</dbReference>
<accession>A0ABU0YXM8</accession>
<dbReference type="InterPro" id="IPR000489">
    <property type="entry name" value="Pterin-binding_dom"/>
</dbReference>
<dbReference type="Pfam" id="PF05899">
    <property type="entry name" value="Cupin_3"/>
    <property type="match status" value="1"/>
</dbReference>
<evidence type="ECO:0000313" key="3">
    <source>
        <dbReference type="Proteomes" id="UP001235133"/>
    </source>
</evidence>
<reference evidence="2 3" key="1">
    <citation type="submission" date="2023-08" db="EMBL/GenBank/DDBJ databases">
        <title>Microbacterium psychrotolerans sp. nov., a psychrotolerant bacterium isolated from soil in Heilongjiang Province, China.</title>
        <authorList>
            <person name="An P."/>
            <person name="Zhao D."/>
            <person name="Xiang H."/>
        </authorList>
    </citation>
    <scope>NUCLEOTIDE SEQUENCE [LARGE SCALE GENOMIC DNA]</scope>
    <source>
        <strain evidence="2 3">QXD-8</strain>
    </source>
</reference>
<dbReference type="EMBL" id="JAVFWO010000001">
    <property type="protein sequence ID" value="MDQ7877082.1"/>
    <property type="molecule type" value="Genomic_DNA"/>
</dbReference>